<dbReference type="InterPro" id="IPR036866">
    <property type="entry name" value="RibonucZ/Hydroxyglut_hydro"/>
</dbReference>
<evidence type="ECO:0000313" key="2">
    <source>
        <dbReference type="Proteomes" id="UP001198806"/>
    </source>
</evidence>
<proteinExistence type="predicted"/>
<dbReference type="EMBL" id="JAJCNI010000001">
    <property type="protein sequence ID" value="MCB6516297.1"/>
    <property type="molecule type" value="Genomic_DNA"/>
</dbReference>
<comment type="caution">
    <text evidence="1">The sequence shown here is derived from an EMBL/GenBank/DDBJ whole genome shotgun (WGS) entry which is preliminary data.</text>
</comment>
<gene>
    <name evidence="1" type="ORF">LI194_00600</name>
</gene>
<dbReference type="Gene3D" id="3.60.15.10">
    <property type="entry name" value="Ribonuclease Z/Hydroxyacylglutathione hydrolase-like"/>
    <property type="match status" value="1"/>
</dbReference>
<reference evidence="1" key="1">
    <citation type="submission" date="2021-10" db="EMBL/GenBank/DDBJ databases">
        <title>Collection of gut derived symbiotic bacterial strains cultured from healthy donors.</title>
        <authorList>
            <person name="Lin H."/>
            <person name="Littmann E."/>
            <person name="Kohout C."/>
            <person name="Pamer E.G."/>
        </authorList>
    </citation>
    <scope>NUCLEOTIDE SEQUENCE</scope>
    <source>
        <strain evidence="1">DFI.2.94</strain>
    </source>
</reference>
<dbReference type="PANTHER" id="PTHR47619">
    <property type="entry name" value="METALLO-HYDROLASE YYCJ-RELATED"/>
    <property type="match status" value="1"/>
</dbReference>
<dbReference type="SUPFAM" id="SSF56281">
    <property type="entry name" value="Metallo-hydrolase/oxidoreductase"/>
    <property type="match status" value="1"/>
</dbReference>
<accession>A0AAP2Q3Q1</accession>
<evidence type="ECO:0000313" key="1">
    <source>
        <dbReference type="EMBL" id="MCB6516297.1"/>
    </source>
</evidence>
<dbReference type="Proteomes" id="UP001198806">
    <property type="component" value="Unassembled WGS sequence"/>
</dbReference>
<dbReference type="PANTHER" id="PTHR47619:SF1">
    <property type="entry name" value="EXODEOXYRIBONUCLEASE WALJ"/>
    <property type="match status" value="1"/>
</dbReference>
<protein>
    <submittedName>
        <fullName evidence="1">MBL fold metallo-hydrolase</fullName>
    </submittedName>
</protein>
<organism evidence="1 2">
    <name type="scientific">Parabacteroides distasonis</name>
    <dbReference type="NCBI Taxonomy" id="823"/>
    <lineage>
        <taxon>Bacteria</taxon>
        <taxon>Pseudomonadati</taxon>
        <taxon>Bacteroidota</taxon>
        <taxon>Bacteroidia</taxon>
        <taxon>Bacteroidales</taxon>
        <taxon>Tannerellaceae</taxon>
        <taxon>Parabacteroides</taxon>
    </lineage>
</organism>
<dbReference type="RefSeq" id="WP_134915238.1">
    <property type="nucleotide sequence ID" value="NZ_JAHOOC010000004.1"/>
</dbReference>
<dbReference type="InterPro" id="IPR052533">
    <property type="entry name" value="WalJ/YycJ-like"/>
</dbReference>
<sequence length="247" mass="27655">MRLYVAGSSSSGNCYLLYDEREILILECGVPFKNINGLPFFDLEKVVGCVISHEHGDHAGRMNEFLDYGVDCLASSGTISSLSFTSKRLPLMIEEGVTVMAGAFSIVPFKIAHDANEPLGFLIDHPDTGPILFATDTYMLYYRFPNLRHVMIECNYDRSILDRNVTEGRINKSRRDRTLLSHMELGTCVTTLEANDLSGVDNIILLHLSDDNSDEVLFKEKVSEATQRPTFVATPGLDINLTRPWSR</sequence>
<name>A0AAP2Q3Q1_PARDI</name>
<dbReference type="AlphaFoldDB" id="A0AAP2Q3Q1"/>